<feature type="region of interest" description="Disordered" evidence="1">
    <location>
        <begin position="12"/>
        <end position="113"/>
    </location>
</feature>
<name>A0A1G4IZW7_9SACH</name>
<evidence type="ECO:0000256" key="1">
    <source>
        <dbReference type="SAM" id="MobiDB-lite"/>
    </source>
</evidence>
<feature type="compositionally biased region" description="Polar residues" evidence="1">
    <location>
        <begin position="43"/>
        <end position="52"/>
    </location>
</feature>
<dbReference type="Proteomes" id="UP000191144">
    <property type="component" value="Chromosome C"/>
</dbReference>
<feature type="compositionally biased region" description="Low complexity" evidence="1">
    <location>
        <begin position="85"/>
        <end position="97"/>
    </location>
</feature>
<feature type="compositionally biased region" description="Polar residues" evidence="1">
    <location>
        <begin position="192"/>
        <end position="203"/>
    </location>
</feature>
<sequence length="220" mass="24423">MVFRLIIVDPRPNVKSGGFATPKGRRDKSSLEDGPNDLPVMINTFSSKQTGKVQYRSKIGITKKKVAKPTKETKPNTEGKRTSHPHSSSSGHMSSYSDGNSHLESWPQQSKDKNTLAWPQRPITFVSSVADACHLEYASSGPSSFEFDGKKPQRPLFRINNPKLRKNVTKTNGRIDLSNVIDPNFAFSHNSLNDSGSKSTKQQPLDFGTNPIFKVPLNNR</sequence>
<feature type="compositionally biased region" description="Polar residues" evidence="1">
    <location>
        <begin position="98"/>
        <end position="109"/>
    </location>
</feature>
<dbReference type="EMBL" id="LT598479">
    <property type="protein sequence ID" value="SCU82730.1"/>
    <property type="molecule type" value="Genomic_DNA"/>
</dbReference>
<feature type="compositionally biased region" description="Basic and acidic residues" evidence="1">
    <location>
        <begin position="69"/>
        <end position="81"/>
    </location>
</feature>
<protein>
    <submittedName>
        <fullName evidence="2">LAME_0C02608g1_1</fullName>
    </submittedName>
</protein>
<feature type="region of interest" description="Disordered" evidence="1">
    <location>
        <begin position="192"/>
        <end position="211"/>
    </location>
</feature>
<accession>A0A1G4IZW7</accession>
<proteinExistence type="predicted"/>
<evidence type="ECO:0000313" key="2">
    <source>
        <dbReference type="EMBL" id="SCU82730.1"/>
    </source>
</evidence>
<reference evidence="3" key="1">
    <citation type="submission" date="2016-03" db="EMBL/GenBank/DDBJ databases">
        <authorList>
            <person name="Devillers Hugo."/>
        </authorList>
    </citation>
    <scope>NUCLEOTIDE SEQUENCE [LARGE SCALE GENOMIC DNA]</scope>
</reference>
<keyword evidence="3" id="KW-1185">Reference proteome</keyword>
<evidence type="ECO:0000313" key="3">
    <source>
        <dbReference type="Proteomes" id="UP000191144"/>
    </source>
</evidence>
<dbReference type="OrthoDB" id="4035186at2759"/>
<gene>
    <name evidence="2" type="ORF">LAME_0C02608G</name>
</gene>
<organism evidence="2 3">
    <name type="scientific">Lachancea meyersii CBS 8951</name>
    <dbReference type="NCBI Taxonomy" id="1266667"/>
    <lineage>
        <taxon>Eukaryota</taxon>
        <taxon>Fungi</taxon>
        <taxon>Dikarya</taxon>
        <taxon>Ascomycota</taxon>
        <taxon>Saccharomycotina</taxon>
        <taxon>Saccharomycetes</taxon>
        <taxon>Saccharomycetales</taxon>
        <taxon>Saccharomycetaceae</taxon>
        <taxon>Lachancea</taxon>
    </lineage>
</organism>
<dbReference type="AlphaFoldDB" id="A0A1G4IZW7"/>